<dbReference type="GO" id="GO:0005886">
    <property type="term" value="C:plasma membrane"/>
    <property type="evidence" value="ECO:0007669"/>
    <property type="project" value="UniProtKB-SubCell"/>
</dbReference>
<feature type="transmembrane region" description="Helical" evidence="5">
    <location>
        <begin position="38"/>
        <end position="59"/>
    </location>
</feature>
<feature type="domain" description="ABC transmembrane type-1" evidence="6">
    <location>
        <begin position="39"/>
        <end position="139"/>
    </location>
</feature>
<evidence type="ECO:0000256" key="2">
    <source>
        <dbReference type="ARBA" id="ARBA00022692"/>
    </source>
</evidence>
<evidence type="ECO:0000256" key="1">
    <source>
        <dbReference type="ARBA" id="ARBA00004651"/>
    </source>
</evidence>
<evidence type="ECO:0000259" key="6">
    <source>
        <dbReference type="PROSITE" id="PS50929"/>
    </source>
</evidence>
<keyword evidence="7" id="KW-0067">ATP-binding</keyword>
<evidence type="ECO:0000256" key="5">
    <source>
        <dbReference type="SAM" id="Phobius"/>
    </source>
</evidence>
<comment type="caution">
    <text evidence="7">The sequence shown here is derived from an EMBL/GenBank/DDBJ whole genome shotgun (WGS) entry which is preliminary data.</text>
</comment>
<protein>
    <submittedName>
        <fullName evidence="7">ABC transporter ATP-binding protein</fullName>
    </submittedName>
</protein>
<dbReference type="PROSITE" id="PS50929">
    <property type="entry name" value="ABC_TM1F"/>
    <property type="match status" value="1"/>
</dbReference>
<dbReference type="InterPro" id="IPR011527">
    <property type="entry name" value="ABC1_TM_dom"/>
</dbReference>
<name>A0A7V3RIL3_UNCW3</name>
<organism evidence="7">
    <name type="scientific">candidate division WOR-3 bacterium</name>
    <dbReference type="NCBI Taxonomy" id="2052148"/>
    <lineage>
        <taxon>Bacteria</taxon>
        <taxon>Bacteria division WOR-3</taxon>
    </lineage>
</organism>
<dbReference type="EMBL" id="DTOZ01000187">
    <property type="protein sequence ID" value="HGE78872.1"/>
    <property type="molecule type" value="Genomic_DNA"/>
</dbReference>
<proteinExistence type="predicted"/>
<dbReference type="GO" id="GO:0140359">
    <property type="term" value="F:ABC-type transporter activity"/>
    <property type="evidence" value="ECO:0007669"/>
    <property type="project" value="InterPro"/>
</dbReference>
<dbReference type="AlphaFoldDB" id="A0A7V3RIL3"/>
<evidence type="ECO:0000313" key="7">
    <source>
        <dbReference type="EMBL" id="HGE78872.1"/>
    </source>
</evidence>
<gene>
    <name evidence="7" type="ORF">ENX68_07780</name>
</gene>
<dbReference type="SUPFAM" id="SSF90123">
    <property type="entry name" value="ABC transporter transmembrane region"/>
    <property type="match status" value="1"/>
</dbReference>
<evidence type="ECO:0000256" key="4">
    <source>
        <dbReference type="ARBA" id="ARBA00023136"/>
    </source>
</evidence>
<feature type="transmembrane region" description="Helical" evidence="5">
    <location>
        <begin position="75"/>
        <end position="95"/>
    </location>
</feature>
<reference evidence="7" key="1">
    <citation type="journal article" date="2020" name="mSystems">
        <title>Genome- and Community-Level Interaction Insights into Carbon Utilization and Element Cycling Functions of Hydrothermarchaeota in Hydrothermal Sediment.</title>
        <authorList>
            <person name="Zhou Z."/>
            <person name="Liu Y."/>
            <person name="Xu W."/>
            <person name="Pan J."/>
            <person name="Luo Z.H."/>
            <person name="Li M."/>
        </authorList>
    </citation>
    <scope>NUCLEOTIDE SEQUENCE [LARGE SCALE GENOMIC DNA]</scope>
    <source>
        <strain evidence="7">SpSt-961</strain>
    </source>
</reference>
<keyword evidence="2 5" id="KW-0812">Transmembrane</keyword>
<keyword evidence="7" id="KW-0547">Nucleotide-binding</keyword>
<keyword evidence="4 5" id="KW-0472">Membrane</keyword>
<dbReference type="InterPro" id="IPR036640">
    <property type="entry name" value="ABC1_TM_sf"/>
</dbReference>
<dbReference type="GO" id="GO:0005524">
    <property type="term" value="F:ATP binding"/>
    <property type="evidence" value="ECO:0007669"/>
    <property type="project" value="UniProtKB-KW"/>
</dbReference>
<dbReference type="Gene3D" id="1.20.1560.10">
    <property type="entry name" value="ABC transporter type 1, transmembrane domain"/>
    <property type="match status" value="1"/>
</dbReference>
<comment type="subcellular location">
    <subcellularLocation>
        <location evidence="1">Cell membrane</location>
        <topology evidence="1">Multi-pass membrane protein</topology>
    </subcellularLocation>
</comment>
<evidence type="ECO:0000256" key="3">
    <source>
        <dbReference type="ARBA" id="ARBA00022989"/>
    </source>
</evidence>
<keyword evidence="3 5" id="KW-1133">Transmembrane helix</keyword>
<accession>A0A7V3RIL3</accession>
<dbReference type="Pfam" id="PF00664">
    <property type="entry name" value="ABC_membrane"/>
    <property type="match status" value="1"/>
</dbReference>
<sequence length="139" mass="16292">MWWYEEEYIVEEETGKSRRDFALIKKLFPYFKPYFKKIIVAIILLLISTILTLTGPLIIKHSIDYEIPDKNLSKLIFTVLFYIGIQVLVIFIRYIQQEEIAMIGERAISDLKFNLFKHTISLPVAFFDKKPGGQTNNQG</sequence>